<feature type="non-terminal residue" evidence="3">
    <location>
        <position position="1"/>
    </location>
</feature>
<evidence type="ECO:0000313" key="3">
    <source>
        <dbReference type="EMBL" id="JAP59745.1"/>
    </source>
</evidence>
<evidence type="ECO:0000259" key="2">
    <source>
        <dbReference type="PROSITE" id="PS50003"/>
    </source>
</evidence>
<dbReference type="PROSITE" id="PS50003">
    <property type="entry name" value="PH_DOMAIN"/>
    <property type="match status" value="1"/>
</dbReference>
<name>A0A0V0J262_SCHSO</name>
<reference evidence="3" key="1">
    <citation type="submission" date="2016-01" db="EMBL/GenBank/DDBJ databases">
        <title>Reference transcriptome for the parasite Schistocephalus solidus: insights into the molecular evolution of parasitism.</title>
        <authorList>
            <person name="Hebert F.O."/>
            <person name="Grambauer S."/>
            <person name="Barber I."/>
            <person name="Landry C.R."/>
            <person name="Aubin-Horth N."/>
        </authorList>
    </citation>
    <scope>NUCLEOTIDE SEQUENCE</scope>
</reference>
<dbReference type="CDD" id="cd01263">
    <property type="entry name" value="PH_anillin"/>
    <property type="match status" value="1"/>
</dbReference>
<dbReference type="AlphaFoldDB" id="A0A0V0J262"/>
<dbReference type="PANTHER" id="PTHR21538">
    <property type="entry name" value="ANILLIN/RHOTEKIN RTKN"/>
    <property type="match status" value="1"/>
</dbReference>
<accession>A0A0V0J262</accession>
<feature type="region of interest" description="Disordered" evidence="1">
    <location>
        <begin position="390"/>
        <end position="448"/>
    </location>
</feature>
<dbReference type="GO" id="GO:0031106">
    <property type="term" value="P:septin ring organization"/>
    <property type="evidence" value="ECO:0007669"/>
    <property type="project" value="TreeGrafter"/>
</dbReference>
<dbReference type="GO" id="GO:0005826">
    <property type="term" value="C:actomyosin contractile ring"/>
    <property type="evidence" value="ECO:0007669"/>
    <property type="project" value="TreeGrafter"/>
</dbReference>
<dbReference type="InterPro" id="IPR001849">
    <property type="entry name" value="PH_domain"/>
</dbReference>
<dbReference type="InterPro" id="IPR037840">
    <property type="entry name" value="PH_Anillin"/>
</dbReference>
<dbReference type="InterPro" id="IPR051364">
    <property type="entry name" value="Cytokinesis/Rho-signaling"/>
</dbReference>
<feature type="region of interest" description="Disordered" evidence="1">
    <location>
        <begin position="260"/>
        <end position="351"/>
    </location>
</feature>
<dbReference type="Pfam" id="PF00169">
    <property type="entry name" value="PH"/>
    <property type="match status" value="1"/>
</dbReference>
<evidence type="ECO:0000256" key="1">
    <source>
        <dbReference type="SAM" id="MobiDB-lite"/>
    </source>
</evidence>
<organism evidence="3">
    <name type="scientific">Schistocephalus solidus</name>
    <name type="common">Tapeworm</name>
    <dbReference type="NCBI Taxonomy" id="70667"/>
    <lineage>
        <taxon>Eukaryota</taxon>
        <taxon>Metazoa</taxon>
        <taxon>Spiralia</taxon>
        <taxon>Lophotrochozoa</taxon>
        <taxon>Platyhelminthes</taxon>
        <taxon>Cestoda</taxon>
        <taxon>Eucestoda</taxon>
        <taxon>Diphyllobothriidea</taxon>
        <taxon>Diphyllobothriidae</taxon>
        <taxon>Schistocephalus</taxon>
    </lineage>
</organism>
<dbReference type="GO" id="GO:0000915">
    <property type="term" value="P:actomyosin contractile ring assembly"/>
    <property type="evidence" value="ECO:0007669"/>
    <property type="project" value="TreeGrafter"/>
</dbReference>
<dbReference type="PANTHER" id="PTHR21538:SF23">
    <property type="entry name" value="ANILLIN"/>
    <property type="match status" value="1"/>
</dbReference>
<proteinExistence type="predicted"/>
<sequence>RIKTSTTHRVNTCATSEFSNGFSRNIWDLPSRMEKGTDDISETSESRPLNYISKAKYKELAKEVKSWEDDIRHIRNMSQTPTKKQTNDLKKQDCVRASLAPLDRIPVSKLRQHWENLMADETVPVRVPRPPLKEKQISTVSGHGQVVDTSTAEFPLPPPDDKGGIVPASTLCDSPRPLPEPPMPLESVDVPEMKQAQNLALPPPPLTPPPVTTDVVLSAPQLPLVSPRQGECCTPSKSGSGLSKSADCIDLFENTISVSSPDCPSSVQHTYYNRPRPGVLRNWPNTSNLDERQTNEDVQPGMPRQRSVTFLPKRGTAPGDTSSGETETDSGGGVYDRLSSSKSDDEDEDMLHQPRPLAAALPNSSGSGRNSTFKLESAALLANSDAQHQLGTANNAPSSDYEVSEPETLAHVNPRSPAACARRRRSSSRCDRSGGGIPSRRHSSSRRISRDASALLDLDMQATPVRLNAGLVKLISNAEANAVEERRNSRIEEITQLLDSVRQEIIAASSALQDFKAQKNIPASVRSESHFEDSRSLLIACQRQQALMEELSLLNRGSPVLVPPMRGEPLRARFCLNGIRLALKPEAPYNQTGGFAVVGKGTVGTPAPYDSPVGGRRPVQYHLMAILKCVGEGRLYHTDTITLMRVCDLPVGSARAAPFIDLPANIKIVPLRPDFLITIEIYCMTVGDSDSISEAGLNSLTGPDALNSPVPATPKRGLGFCISGSLLSSAKRKKMRSKSTVAVDSTPIGGGGMLARFAAKQTPGRRIPQTKESMPAFTLLSSVNLRHHDSLLSGQLPPTVAQHNRETDCGHLTFPTGMPLFLANLPNSSPLAGPLGLNRASVHVESVVLRRGFLTIFEESGGLGVWQKRWCKLLADRLLYWSYPEDESRGIEHLGRIDLCHIATPGAVPAPRKLCVRSNAIYMRSIFSVNAHWLSSSTGRSSATSSGGEGTSLLFTASSDYRWLEHKHLLCADTPIERQAWLESLTKCLEVLQNWMPEHFARLQRYDARLQFCNPVSAALASGLAHNESSAAGGSSGD</sequence>
<dbReference type="EMBL" id="GEEE01003480">
    <property type="protein sequence ID" value="JAP59745.1"/>
    <property type="molecule type" value="Transcribed_RNA"/>
</dbReference>
<protein>
    <submittedName>
        <fullName evidence="3">Actin-binding protein anillin</fullName>
    </submittedName>
</protein>
<dbReference type="SMART" id="SM00233">
    <property type="entry name" value="PH"/>
    <property type="match status" value="1"/>
</dbReference>
<gene>
    <name evidence="3" type="primary">ANLN</name>
    <name evidence="3" type="ORF">TR160111</name>
</gene>
<dbReference type="InterPro" id="IPR011993">
    <property type="entry name" value="PH-like_dom_sf"/>
</dbReference>
<dbReference type="GO" id="GO:0000281">
    <property type="term" value="P:mitotic cytokinesis"/>
    <property type="evidence" value="ECO:0007669"/>
    <property type="project" value="TreeGrafter"/>
</dbReference>
<feature type="compositionally biased region" description="Polar residues" evidence="1">
    <location>
        <begin position="260"/>
        <end position="271"/>
    </location>
</feature>
<dbReference type="SUPFAM" id="SSF50729">
    <property type="entry name" value="PH domain-like"/>
    <property type="match status" value="1"/>
</dbReference>
<dbReference type="Gene3D" id="2.30.29.30">
    <property type="entry name" value="Pleckstrin-homology domain (PH domain)/Phosphotyrosine-binding domain (PTB)"/>
    <property type="match status" value="1"/>
</dbReference>
<feature type="domain" description="PH" evidence="2">
    <location>
        <begin position="847"/>
        <end position="990"/>
    </location>
</feature>